<evidence type="ECO:0000256" key="1">
    <source>
        <dbReference type="SAM" id="MobiDB-lite"/>
    </source>
</evidence>
<dbReference type="Proteomes" id="UP000095712">
    <property type="component" value="Unassembled WGS sequence"/>
</dbReference>
<proteinExistence type="predicted"/>
<reference evidence="3" key="1">
    <citation type="submission" date="2015-09" db="EMBL/GenBank/DDBJ databases">
        <authorList>
            <consortium name="Pathogen Informatics"/>
        </authorList>
    </citation>
    <scope>NUCLEOTIDE SEQUENCE [LARGE SCALE GENOMIC DNA]</scope>
    <source>
        <strain evidence="3">2789STDY5834911</strain>
    </source>
</reference>
<feature type="region of interest" description="Disordered" evidence="1">
    <location>
        <begin position="268"/>
        <end position="330"/>
    </location>
</feature>
<dbReference type="AlphaFoldDB" id="A0A174K7G7"/>
<gene>
    <name evidence="3" type="ORF">ERS852523_00388</name>
</gene>
<dbReference type="EMBL" id="CZAW01000003">
    <property type="protein sequence ID" value="CUP05149.1"/>
    <property type="molecule type" value="Genomic_DNA"/>
</dbReference>
<keyword evidence="2" id="KW-1133">Transmembrane helix</keyword>
<evidence type="ECO:0008006" key="4">
    <source>
        <dbReference type="Google" id="ProtNLM"/>
    </source>
</evidence>
<evidence type="ECO:0000313" key="3">
    <source>
        <dbReference type="EMBL" id="CUP05149.1"/>
    </source>
</evidence>
<dbReference type="RefSeq" id="WP_055149298.1">
    <property type="nucleotide sequence ID" value="NZ_CZAW01000003.1"/>
</dbReference>
<name>A0A174K7G7_9FIRM</name>
<evidence type="ECO:0000256" key="2">
    <source>
        <dbReference type="SAM" id="Phobius"/>
    </source>
</evidence>
<keyword evidence="2" id="KW-0472">Membrane</keyword>
<feature type="compositionally biased region" description="Basic residues" evidence="1">
    <location>
        <begin position="270"/>
        <end position="279"/>
    </location>
</feature>
<feature type="compositionally biased region" description="Polar residues" evidence="1">
    <location>
        <begin position="286"/>
        <end position="318"/>
    </location>
</feature>
<organism evidence="3">
    <name type="scientific">Blautia wexlerae</name>
    <dbReference type="NCBI Taxonomy" id="418240"/>
    <lineage>
        <taxon>Bacteria</taxon>
        <taxon>Bacillati</taxon>
        <taxon>Bacillota</taxon>
        <taxon>Clostridia</taxon>
        <taxon>Lachnospirales</taxon>
        <taxon>Lachnospiraceae</taxon>
        <taxon>Blautia</taxon>
    </lineage>
</organism>
<keyword evidence="2" id="KW-0812">Transmembrane</keyword>
<accession>A0A174K7G7</accession>
<protein>
    <recommendedName>
        <fullName evidence="4">Pilus assembly protein PilO</fullName>
    </recommendedName>
</protein>
<dbReference type="OrthoDB" id="2067069at2"/>
<feature type="transmembrane region" description="Helical" evidence="2">
    <location>
        <begin position="12"/>
        <end position="30"/>
    </location>
</feature>
<sequence>MDMNISMRDKKILLMFLGVGVFATGYFFGYRPQMEEAQSIQASTEPLKTRLDDLLKLAADRDFYLKETEDINAKVSEYTSAFPADIRPEDGIVLSMNMENSLDMQISNVGLGTREFVASLDGSTEDPLAGLPDQTLSEQANDQIQSQLDEIEGTDVIGEKERQAASDAEVENLNSVFTSPVLYRTQDTMQFTGTYASLKDMVDYLADQTGRMTLDNVNASFDSSTGNLSGSITVNLFAMAGTGKTYTEPDAGSVAYGTSNIFGTIESGKKSKKNKKSKKKAAETADAQSADSTTDQAASDTGADVQNTNSQEGENTQDAAAPVDSAEQAQ</sequence>